<dbReference type="Proteomes" id="UP000035154">
    <property type="component" value="Unassembled WGS sequence"/>
</dbReference>
<dbReference type="EMBL" id="JAIW01000063">
    <property type="protein sequence ID" value="KLE08189.1"/>
    <property type="molecule type" value="Genomic_DNA"/>
</dbReference>
<proteinExistence type="predicted"/>
<name>A0A0G9KNR2_9BACT</name>
<comment type="caution">
    <text evidence="1">The sequence shown here is derived from an EMBL/GenBank/DDBJ whole genome shotgun (WGS) entry which is preliminary data.</text>
</comment>
<accession>A0A0G9KNR2</accession>
<evidence type="ECO:0000313" key="2">
    <source>
        <dbReference type="Proteomes" id="UP000035154"/>
    </source>
</evidence>
<gene>
    <name evidence="1" type="ORF">AF80_10365</name>
</gene>
<reference evidence="1 2" key="1">
    <citation type="submission" date="2014-01" db="EMBL/GenBank/DDBJ databases">
        <title>Development of a Comparative Genomic Fingerprinting Assay for High Resolution Genotyping of Arcobacter butzleri.</title>
        <authorList>
            <person name="Webb A.L."/>
            <person name="Inglis G.D."/>
            <person name="Kruczkiewicz P."/>
            <person name="Selinger L.B."/>
            <person name="Taboada E.N."/>
        </authorList>
    </citation>
    <scope>NUCLEOTIDE SEQUENCE [LARGE SCALE GENOMIC DNA]</scope>
    <source>
        <strain evidence="1 2">L355</strain>
    </source>
</reference>
<organism evidence="1 2">
    <name type="scientific">Aliarcobacter butzleri L355</name>
    <dbReference type="NCBI Taxonomy" id="1447263"/>
    <lineage>
        <taxon>Bacteria</taxon>
        <taxon>Pseudomonadati</taxon>
        <taxon>Campylobacterota</taxon>
        <taxon>Epsilonproteobacteria</taxon>
        <taxon>Campylobacterales</taxon>
        <taxon>Arcobacteraceae</taxon>
        <taxon>Aliarcobacter</taxon>
    </lineage>
</organism>
<evidence type="ECO:0000313" key="1">
    <source>
        <dbReference type="EMBL" id="KLE08189.1"/>
    </source>
</evidence>
<sequence>MAIKKLYPNAIDEQIKKAVSILEETVKNLF</sequence>
<dbReference type="AlphaFoldDB" id="A0A0G9KNR2"/>
<protein>
    <submittedName>
        <fullName evidence="1">Uncharacterized protein</fullName>
    </submittedName>
</protein>